<comment type="caution">
    <text evidence="2">The sequence shown here is derived from an EMBL/GenBank/DDBJ whole genome shotgun (WGS) entry which is preliminary data.</text>
</comment>
<reference evidence="2" key="1">
    <citation type="submission" date="2022-01" db="EMBL/GenBank/DDBJ databases">
        <title>Genome Sequence Resource for Two Populations of Ditylenchus destructor, the Migratory Endoparasitic Phytonematode.</title>
        <authorList>
            <person name="Zhang H."/>
            <person name="Lin R."/>
            <person name="Xie B."/>
        </authorList>
    </citation>
    <scope>NUCLEOTIDE SEQUENCE</scope>
    <source>
        <strain evidence="2">BazhouSP</strain>
    </source>
</reference>
<dbReference type="AlphaFoldDB" id="A0AAD4MXZ6"/>
<sequence length="140" mass="15060">MTGPTILFYGSFLRQANSFLCESNSQREMANASRVLSVLERAKMVCWFEETNSLAMVARRYRAEFGMDPPQLSMIKKWHQKFLETGSVNPSPVAQAQATYGSNVSAAVESASQAANSSPAALSSAAAAMFTAKSLAGPQL</sequence>
<feature type="domain" description="DUF4817" evidence="1">
    <location>
        <begin position="38"/>
        <end position="89"/>
    </location>
</feature>
<keyword evidence="3" id="KW-1185">Reference proteome</keyword>
<proteinExistence type="predicted"/>
<name>A0AAD4MXZ6_9BILA</name>
<organism evidence="2 3">
    <name type="scientific">Ditylenchus destructor</name>
    <dbReference type="NCBI Taxonomy" id="166010"/>
    <lineage>
        <taxon>Eukaryota</taxon>
        <taxon>Metazoa</taxon>
        <taxon>Ecdysozoa</taxon>
        <taxon>Nematoda</taxon>
        <taxon>Chromadorea</taxon>
        <taxon>Rhabditida</taxon>
        <taxon>Tylenchina</taxon>
        <taxon>Tylenchomorpha</taxon>
        <taxon>Sphaerularioidea</taxon>
        <taxon>Anguinidae</taxon>
        <taxon>Anguininae</taxon>
        <taxon>Ditylenchus</taxon>
    </lineage>
</organism>
<accession>A0AAD4MXZ6</accession>
<evidence type="ECO:0000313" key="3">
    <source>
        <dbReference type="Proteomes" id="UP001201812"/>
    </source>
</evidence>
<dbReference type="Pfam" id="PF16087">
    <property type="entry name" value="DUF4817"/>
    <property type="match status" value="1"/>
</dbReference>
<dbReference type="Proteomes" id="UP001201812">
    <property type="component" value="Unassembled WGS sequence"/>
</dbReference>
<protein>
    <recommendedName>
        <fullName evidence="1">DUF4817 domain-containing protein</fullName>
    </recommendedName>
</protein>
<gene>
    <name evidence="2" type="ORF">DdX_11478</name>
</gene>
<evidence type="ECO:0000313" key="2">
    <source>
        <dbReference type="EMBL" id="KAI1709080.1"/>
    </source>
</evidence>
<dbReference type="EMBL" id="JAKKPZ010000032">
    <property type="protein sequence ID" value="KAI1709080.1"/>
    <property type="molecule type" value="Genomic_DNA"/>
</dbReference>
<evidence type="ECO:0000259" key="1">
    <source>
        <dbReference type="Pfam" id="PF16087"/>
    </source>
</evidence>
<dbReference type="InterPro" id="IPR032135">
    <property type="entry name" value="DUF4817"/>
</dbReference>